<dbReference type="CDD" id="cd06171">
    <property type="entry name" value="Sigma70_r4"/>
    <property type="match status" value="1"/>
</dbReference>
<name>A0A849SD80_UNCEI</name>
<dbReference type="NCBIfam" id="TIGR02479">
    <property type="entry name" value="FliA_WhiG"/>
    <property type="match status" value="1"/>
</dbReference>
<dbReference type="PRINTS" id="PR00046">
    <property type="entry name" value="SIGMA70FCT"/>
</dbReference>
<evidence type="ECO:0000259" key="5">
    <source>
        <dbReference type="PROSITE" id="PS00715"/>
    </source>
</evidence>
<dbReference type="SUPFAM" id="SSF88659">
    <property type="entry name" value="Sigma3 and sigma4 domains of RNA polymerase sigma factors"/>
    <property type="match status" value="2"/>
</dbReference>
<dbReference type="GO" id="GO:0006352">
    <property type="term" value="P:DNA-templated transcription initiation"/>
    <property type="evidence" value="ECO:0007669"/>
    <property type="project" value="InterPro"/>
</dbReference>
<dbReference type="InterPro" id="IPR000943">
    <property type="entry name" value="RNA_pol_sigma70"/>
</dbReference>
<evidence type="ECO:0000256" key="4">
    <source>
        <dbReference type="ARBA" id="ARBA00023163"/>
    </source>
</evidence>
<dbReference type="GO" id="GO:0003677">
    <property type="term" value="F:DNA binding"/>
    <property type="evidence" value="ECO:0007669"/>
    <property type="project" value="UniProtKB-KW"/>
</dbReference>
<dbReference type="InterPro" id="IPR013325">
    <property type="entry name" value="RNA_pol_sigma_r2"/>
</dbReference>
<evidence type="ECO:0000256" key="3">
    <source>
        <dbReference type="ARBA" id="ARBA00023125"/>
    </source>
</evidence>
<keyword evidence="4" id="KW-0804">Transcription</keyword>
<sequence>MNPITDALWQRYRGNNDLTARSALLAHYLGLVHRAAHEYVRRSPRHIELGDLLSAGTVGLVQALEGFEPARGLAFSTYAMPRIRGSIVDELRAQDWVPRTVRERQSLLSRTHARLEQKLGRAPHPQEMADALEVDLDMFWKWSRNLPGAPMLAFDSPVNEAGNRAPLSETLADERNELPGARIEHAETLTCLREAFDSLSERDRLVLSLSYYEGLSHREIGAVLHITESRVSQIRTRALLRLRSEIEIREAA</sequence>
<dbReference type="GO" id="GO:0003899">
    <property type="term" value="F:DNA-directed RNA polymerase activity"/>
    <property type="evidence" value="ECO:0007669"/>
    <property type="project" value="InterPro"/>
</dbReference>
<dbReference type="SUPFAM" id="SSF88946">
    <property type="entry name" value="Sigma2 domain of RNA polymerase sigma factors"/>
    <property type="match status" value="1"/>
</dbReference>
<gene>
    <name evidence="6" type="ORF">HOP12_04035</name>
</gene>
<dbReference type="PIRSF" id="PIRSF000770">
    <property type="entry name" value="RNA_pol_sigma-SigE/K"/>
    <property type="match status" value="1"/>
</dbReference>
<dbReference type="InterPro" id="IPR013324">
    <property type="entry name" value="RNA_pol_sigma_r3/r4-like"/>
</dbReference>
<dbReference type="EMBL" id="JABFRW010000041">
    <property type="protein sequence ID" value="NOT33322.1"/>
    <property type="molecule type" value="Genomic_DNA"/>
</dbReference>
<dbReference type="Pfam" id="PF04542">
    <property type="entry name" value="Sigma70_r2"/>
    <property type="match status" value="1"/>
</dbReference>
<reference evidence="6 7" key="1">
    <citation type="submission" date="2020-04" db="EMBL/GenBank/DDBJ databases">
        <title>Metagenomic profiling of ammonia- and methane-oxidizing microorganisms in a Dutch drinking water treatment plant.</title>
        <authorList>
            <person name="Poghosyan L."/>
            <person name="Leucker S."/>
        </authorList>
    </citation>
    <scope>NUCLEOTIDE SEQUENCE [LARGE SCALE GENOMIC DNA]</scope>
    <source>
        <strain evidence="6">S-RSF-IL-03</strain>
    </source>
</reference>
<dbReference type="PANTHER" id="PTHR30385">
    <property type="entry name" value="SIGMA FACTOR F FLAGELLAR"/>
    <property type="match status" value="1"/>
</dbReference>
<dbReference type="GO" id="GO:0016987">
    <property type="term" value="F:sigma factor activity"/>
    <property type="evidence" value="ECO:0007669"/>
    <property type="project" value="UniProtKB-KW"/>
</dbReference>
<dbReference type="InterPro" id="IPR012845">
    <property type="entry name" value="RNA_pol_sigma_FliA_WhiG"/>
</dbReference>
<dbReference type="InterPro" id="IPR014284">
    <property type="entry name" value="RNA_pol_sigma-70_dom"/>
</dbReference>
<evidence type="ECO:0000256" key="2">
    <source>
        <dbReference type="ARBA" id="ARBA00023082"/>
    </source>
</evidence>
<dbReference type="NCBIfam" id="TIGR02937">
    <property type="entry name" value="sigma70-ECF"/>
    <property type="match status" value="1"/>
</dbReference>
<comment type="caution">
    <text evidence="6">The sequence shown here is derived from an EMBL/GenBank/DDBJ whole genome shotgun (WGS) entry which is preliminary data.</text>
</comment>
<feature type="domain" description="RNA polymerase sigma-70" evidence="5">
    <location>
        <begin position="51"/>
        <end position="64"/>
    </location>
</feature>
<accession>A0A849SD80</accession>
<dbReference type="InterPro" id="IPR007627">
    <property type="entry name" value="RNA_pol_sigma70_r2"/>
</dbReference>
<proteinExistence type="predicted"/>
<dbReference type="AlphaFoldDB" id="A0A849SD80"/>
<dbReference type="Gene3D" id="1.20.140.160">
    <property type="match status" value="1"/>
</dbReference>
<dbReference type="Proteomes" id="UP000580839">
    <property type="component" value="Unassembled WGS sequence"/>
</dbReference>
<organism evidence="6 7">
    <name type="scientific">Eiseniibacteriota bacterium</name>
    <dbReference type="NCBI Taxonomy" id="2212470"/>
    <lineage>
        <taxon>Bacteria</taxon>
        <taxon>Candidatus Eiseniibacteriota</taxon>
    </lineage>
</organism>
<dbReference type="InterPro" id="IPR007630">
    <property type="entry name" value="RNA_pol_sigma70_r4"/>
</dbReference>
<dbReference type="Pfam" id="PF04545">
    <property type="entry name" value="Sigma70_r4"/>
    <property type="match status" value="1"/>
</dbReference>
<keyword evidence="3" id="KW-0238">DNA-binding</keyword>
<dbReference type="PROSITE" id="PS00715">
    <property type="entry name" value="SIGMA70_1"/>
    <property type="match status" value="1"/>
</dbReference>
<evidence type="ECO:0000313" key="7">
    <source>
        <dbReference type="Proteomes" id="UP000580839"/>
    </source>
</evidence>
<keyword evidence="2" id="KW-0731">Sigma factor</keyword>
<keyword evidence="1" id="KW-0805">Transcription regulation</keyword>
<evidence type="ECO:0000256" key="1">
    <source>
        <dbReference type="ARBA" id="ARBA00023015"/>
    </source>
</evidence>
<dbReference type="Gene3D" id="1.10.1740.10">
    <property type="match status" value="1"/>
</dbReference>
<protein>
    <submittedName>
        <fullName evidence="6">FliA/WhiG family RNA polymerase sigma factor</fullName>
    </submittedName>
</protein>
<dbReference type="PANTHER" id="PTHR30385:SF7">
    <property type="entry name" value="RNA POLYMERASE SIGMA FACTOR FLIA"/>
    <property type="match status" value="1"/>
</dbReference>
<evidence type="ECO:0000313" key="6">
    <source>
        <dbReference type="EMBL" id="NOT33322.1"/>
    </source>
</evidence>